<dbReference type="Proteomes" id="UP000664344">
    <property type="component" value="Unassembled WGS sequence"/>
</dbReference>
<sequence length="354" mass="39745">MPGYRWISWLLPGLCALALGGCNPFSDAESMAEEYLVRLARVLDTELVSLPDLPEAAIPPRRRERTLPLPELDLGMLDFLSLYGCELQYVVGERNSVMGKVMQPINQLRYEIRFIRAARGCLSEISDEDLTGVLEAAIASKMESLPLAVWNATWGSEEIERQFTLSKGYFPVAEVGNPASDLVRDLQRVNRQVEALRAGDLEVSLKDLGEVHQRWQADVLAGQTINSARLLVSTLNAGSMMLRRRVEGRPLCLNGKPNNQSDIVQSFFFSVYIGKIQPYMSSVSRARDSLISGFSELARQQEAVMPESFTSWYQRHLSDGAESSSLWHELDQAMMLHTRHWQDLLEQCGLRPGA</sequence>
<protein>
    <submittedName>
        <fullName evidence="1">DUF3080 domain-containing protein</fullName>
    </submittedName>
</protein>
<name>A0ABS3BLR4_9GAMM</name>
<accession>A0ABS3BLR4</accession>
<reference evidence="1 2" key="1">
    <citation type="submission" date="2021-02" db="EMBL/GenBank/DDBJ databases">
        <title>PHA producing bacteria isolated from coastal sediment in Guangdong, Shenzhen.</title>
        <authorList>
            <person name="Zheng W."/>
            <person name="Yu S."/>
            <person name="Huang Y."/>
        </authorList>
    </citation>
    <scope>NUCLEOTIDE SEQUENCE [LARGE SCALE GENOMIC DNA]</scope>
    <source>
        <strain evidence="1 2">TN21-5</strain>
    </source>
</reference>
<gene>
    <name evidence="1" type="ORF">JYP53_17325</name>
</gene>
<dbReference type="InterPro" id="IPR021431">
    <property type="entry name" value="DUF3080"/>
</dbReference>
<evidence type="ECO:0000313" key="1">
    <source>
        <dbReference type="EMBL" id="MBN7771672.1"/>
    </source>
</evidence>
<organism evidence="1 2">
    <name type="scientific">Marinobacter daepoensis</name>
    <dbReference type="NCBI Taxonomy" id="262077"/>
    <lineage>
        <taxon>Bacteria</taxon>
        <taxon>Pseudomonadati</taxon>
        <taxon>Pseudomonadota</taxon>
        <taxon>Gammaproteobacteria</taxon>
        <taxon>Pseudomonadales</taxon>
        <taxon>Marinobacteraceae</taxon>
        <taxon>Marinobacter</taxon>
    </lineage>
</organism>
<comment type="caution">
    <text evidence="1">The sequence shown here is derived from an EMBL/GenBank/DDBJ whole genome shotgun (WGS) entry which is preliminary data.</text>
</comment>
<dbReference type="Pfam" id="PF11279">
    <property type="entry name" value="DUF3080"/>
    <property type="match status" value="1"/>
</dbReference>
<dbReference type="EMBL" id="JAFKDB010000023">
    <property type="protein sequence ID" value="MBN7771672.1"/>
    <property type="molecule type" value="Genomic_DNA"/>
</dbReference>
<dbReference type="RefSeq" id="WP_051146694.1">
    <property type="nucleotide sequence ID" value="NZ_JAFKDB010000023.1"/>
</dbReference>
<dbReference type="PROSITE" id="PS51257">
    <property type="entry name" value="PROKAR_LIPOPROTEIN"/>
    <property type="match status" value="1"/>
</dbReference>
<evidence type="ECO:0000313" key="2">
    <source>
        <dbReference type="Proteomes" id="UP000664344"/>
    </source>
</evidence>
<keyword evidence="2" id="KW-1185">Reference proteome</keyword>
<proteinExistence type="predicted"/>